<evidence type="ECO:0000313" key="15">
    <source>
        <dbReference type="Proteomes" id="UP001046870"/>
    </source>
</evidence>
<feature type="transmembrane region" description="Helical" evidence="12">
    <location>
        <begin position="210"/>
        <end position="227"/>
    </location>
</feature>
<evidence type="ECO:0000256" key="5">
    <source>
        <dbReference type="ARBA" id="ARBA00022928"/>
    </source>
</evidence>
<dbReference type="FunFam" id="1.20.120.1630:FF:000002">
    <property type="entry name" value="Steroid 5 alpha-reductase 1"/>
    <property type="match status" value="1"/>
</dbReference>
<name>A0A9D3PQ09_MEGAT</name>
<dbReference type="PANTHER" id="PTHR10556">
    <property type="entry name" value="3-OXO-5-ALPHA-STEROID 4-DEHYDROGENASE"/>
    <property type="match status" value="1"/>
</dbReference>
<evidence type="ECO:0000256" key="11">
    <source>
        <dbReference type="SAM" id="MobiDB-lite"/>
    </source>
</evidence>
<comment type="catalytic activity">
    <reaction evidence="10">
        <text>17beta-hydroxy-5alpha-androstan-3-one + NADP(+) = testosterone + NADPH + H(+)</text>
        <dbReference type="Rhea" id="RHEA:50820"/>
        <dbReference type="ChEBI" id="CHEBI:15378"/>
        <dbReference type="ChEBI" id="CHEBI:16330"/>
        <dbReference type="ChEBI" id="CHEBI:17347"/>
        <dbReference type="ChEBI" id="CHEBI:57783"/>
        <dbReference type="ChEBI" id="CHEBI:58349"/>
        <dbReference type="EC" id="1.3.1.22"/>
    </reaction>
    <physiologicalReaction direction="right-to-left" evidence="10">
        <dbReference type="Rhea" id="RHEA:50822"/>
    </physiologicalReaction>
</comment>
<protein>
    <recommendedName>
        <fullName evidence="3">3-oxo-5alpha-steroid 4-dehydrogenase (NADP(+))</fullName>
        <ecNumber evidence="3">1.3.1.22</ecNumber>
    </recommendedName>
</protein>
<feature type="domain" description="3-oxo-5-alpha-steroid 4-dehydrogenase C-terminal" evidence="13">
    <location>
        <begin position="172"/>
        <end position="301"/>
    </location>
</feature>
<dbReference type="PANTHER" id="PTHR10556:SF37">
    <property type="entry name" value="3-OXO-5-ALPHA-STEROID 4-DEHYDROGENASE 2"/>
    <property type="match status" value="1"/>
</dbReference>
<evidence type="ECO:0000256" key="8">
    <source>
        <dbReference type="ARBA" id="ARBA00023136"/>
    </source>
</evidence>
<keyword evidence="7" id="KW-0560">Oxidoreductase</keyword>
<proteinExistence type="inferred from homology"/>
<keyword evidence="6 12" id="KW-1133">Transmembrane helix</keyword>
<dbReference type="OrthoDB" id="5788137at2759"/>
<dbReference type="PROSITE" id="PS50244">
    <property type="entry name" value="S5A_REDUCTASE"/>
    <property type="match status" value="1"/>
</dbReference>
<evidence type="ECO:0000256" key="10">
    <source>
        <dbReference type="ARBA" id="ARBA00049397"/>
    </source>
</evidence>
<dbReference type="InterPro" id="IPR039357">
    <property type="entry name" value="SRD5A/TECR"/>
</dbReference>
<gene>
    <name evidence="14" type="ORF">MATL_G00189170</name>
</gene>
<evidence type="ECO:0000256" key="9">
    <source>
        <dbReference type="ARBA" id="ARBA00048292"/>
    </source>
</evidence>
<feature type="region of interest" description="Disordered" evidence="11">
    <location>
        <begin position="44"/>
        <end position="67"/>
    </location>
</feature>
<evidence type="ECO:0000256" key="6">
    <source>
        <dbReference type="ARBA" id="ARBA00022989"/>
    </source>
</evidence>
<evidence type="ECO:0000256" key="12">
    <source>
        <dbReference type="SAM" id="Phobius"/>
    </source>
</evidence>
<keyword evidence="8 12" id="KW-0472">Membrane</keyword>
<evidence type="ECO:0000256" key="2">
    <source>
        <dbReference type="ARBA" id="ARBA00007742"/>
    </source>
</evidence>
<dbReference type="GO" id="GO:0047751">
    <property type="term" value="F:3-oxo-5-alpha-steroid 4-dehydrogenase (NADP+) activity"/>
    <property type="evidence" value="ECO:0007669"/>
    <property type="project" value="UniProtKB-EC"/>
</dbReference>
<dbReference type="GO" id="GO:0007548">
    <property type="term" value="P:sex differentiation"/>
    <property type="evidence" value="ECO:0007669"/>
    <property type="project" value="UniProtKB-KW"/>
</dbReference>
<keyword evidence="5" id="KW-0221">Differentiation</keyword>
<evidence type="ECO:0000259" key="13">
    <source>
        <dbReference type="Pfam" id="PF02544"/>
    </source>
</evidence>
<dbReference type="InterPro" id="IPR001104">
    <property type="entry name" value="3-oxo-5_a-steroid_4-DH_C"/>
</dbReference>
<dbReference type="EC" id="1.3.1.22" evidence="3"/>
<dbReference type="AlphaFoldDB" id="A0A9D3PQ09"/>
<evidence type="ECO:0000256" key="7">
    <source>
        <dbReference type="ARBA" id="ARBA00023002"/>
    </source>
</evidence>
<feature type="transmembrane region" description="Helical" evidence="12">
    <location>
        <begin position="179"/>
        <end position="198"/>
    </location>
</feature>
<comment type="caution">
    <text evidence="14">The sequence shown here is derived from an EMBL/GenBank/DDBJ whole genome shotgun (WGS) entry which is preliminary data.</text>
</comment>
<evidence type="ECO:0000256" key="4">
    <source>
        <dbReference type="ARBA" id="ARBA00022692"/>
    </source>
</evidence>
<evidence type="ECO:0000256" key="1">
    <source>
        <dbReference type="ARBA" id="ARBA00004154"/>
    </source>
</evidence>
<feature type="transmembrane region" description="Helical" evidence="12">
    <location>
        <begin position="147"/>
        <end position="167"/>
    </location>
</feature>
<sequence>MGSTLDAAALSDFSSDHSFTFSASSGSFRGGAWNSLSQCGARLASPDGETAARDTSRTTLQTPSEPGERMACQEQVVHCISGGLILAGVLFLLRQLRFQMPYGRYAGSSKRWLVPARVAWFLQELPSFLVPVLLLLSTHQPSILGKYLLLCTFCLHYFHRTFIYSLFTKSRPSPLKIMISAFAFCSFNGFCQGHYLLHCAEYTEAWLRDIRLVTGLILFFLGMAINIHSDYILRCLREPGDFTYKIPRGGLFDYISGANFFGEIMEWFGYAIATWSMPAFSFAFFTTCLIGPRAYHHHRWGCAFNSSAMKK</sequence>
<organism evidence="14 15">
    <name type="scientific">Megalops atlanticus</name>
    <name type="common">Tarpon</name>
    <name type="synonym">Clupea gigantea</name>
    <dbReference type="NCBI Taxonomy" id="7932"/>
    <lineage>
        <taxon>Eukaryota</taxon>
        <taxon>Metazoa</taxon>
        <taxon>Chordata</taxon>
        <taxon>Craniata</taxon>
        <taxon>Vertebrata</taxon>
        <taxon>Euteleostomi</taxon>
        <taxon>Actinopterygii</taxon>
        <taxon>Neopterygii</taxon>
        <taxon>Teleostei</taxon>
        <taxon>Elopiformes</taxon>
        <taxon>Megalopidae</taxon>
        <taxon>Megalops</taxon>
    </lineage>
</organism>
<keyword evidence="5" id="KW-0726">Sexual differentiation</keyword>
<dbReference type="Proteomes" id="UP001046870">
    <property type="component" value="Chromosome 16"/>
</dbReference>
<dbReference type="GO" id="GO:0006702">
    <property type="term" value="P:androgen biosynthetic process"/>
    <property type="evidence" value="ECO:0007669"/>
    <property type="project" value="UniProtKB-ARBA"/>
</dbReference>
<accession>A0A9D3PQ09</accession>
<feature type="transmembrane region" description="Helical" evidence="12">
    <location>
        <begin position="75"/>
        <end position="93"/>
    </location>
</feature>
<comment type="similarity">
    <text evidence="2">Belongs to the steroid 5-alpha reductase family.</text>
</comment>
<evidence type="ECO:0000256" key="3">
    <source>
        <dbReference type="ARBA" id="ARBA00012049"/>
    </source>
</evidence>
<comment type="subcellular location">
    <subcellularLocation>
        <location evidence="1">Microsome membrane</location>
        <topology evidence="1">Multi-pass membrane protein</topology>
    </subcellularLocation>
</comment>
<comment type="catalytic activity">
    <reaction evidence="9">
        <text>5alpha-pregnane-3,20-dione + NADP(+) = progesterone + NADPH + H(+)</text>
        <dbReference type="Rhea" id="RHEA:21952"/>
        <dbReference type="ChEBI" id="CHEBI:15378"/>
        <dbReference type="ChEBI" id="CHEBI:17026"/>
        <dbReference type="ChEBI" id="CHEBI:28952"/>
        <dbReference type="ChEBI" id="CHEBI:57783"/>
        <dbReference type="ChEBI" id="CHEBI:58349"/>
        <dbReference type="EC" id="1.3.1.22"/>
    </reaction>
    <physiologicalReaction direction="right-to-left" evidence="9">
        <dbReference type="Rhea" id="RHEA:21954"/>
    </physiologicalReaction>
</comment>
<dbReference type="EMBL" id="JAFDVH010000016">
    <property type="protein sequence ID" value="KAG7462848.1"/>
    <property type="molecule type" value="Genomic_DNA"/>
</dbReference>
<evidence type="ECO:0000313" key="14">
    <source>
        <dbReference type="EMBL" id="KAG7462848.1"/>
    </source>
</evidence>
<feature type="transmembrane region" description="Helical" evidence="12">
    <location>
        <begin position="114"/>
        <end position="135"/>
    </location>
</feature>
<reference evidence="14" key="1">
    <citation type="submission" date="2021-01" db="EMBL/GenBank/DDBJ databases">
        <authorList>
            <person name="Zahm M."/>
            <person name="Roques C."/>
            <person name="Cabau C."/>
            <person name="Klopp C."/>
            <person name="Donnadieu C."/>
            <person name="Jouanno E."/>
            <person name="Lampietro C."/>
            <person name="Louis A."/>
            <person name="Herpin A."/>
            <person name="Echchiki A."/>
            <person name="Berthelot C."/>
            <person name="Parey E."/>
            <person name="Roest-Crollius H."/>
            <person name="Braasch I."/>
            <person name="Postlethwait J."/>
            <person name="Bobe J."/>
            <person name="Montfort J."/>
            <person name="Bouchez O."/>
            <person name="Begum T."/>
            <person name="Mejri S."/>
            <person name="Adams A."/>
            <person name="Chen W.-J."/>
            <person name="Guiguen Y."/>
        </authorList>
    </citation>
    <scope>NUCLEOTIDE SEQUENCE</scope>
    <source>
        <strain evidence="14">YG-15Mar2019-1</strain>
        <tissue evidence="14">Brain</tissue>
    </source>
</reference>
<keyword evidence="15" id="KW-1185">Reference proteome</keyword>
<dbReference type="Pfam" id="PF02544">
    <property type="entry name" value="Steroid_dh"/>
    <property type="match status" value="1"/>
</dbReference>
<keyword evidence="4 12" id="KW-0812">Transmembrane</keyword>